<accession>T1A3I2</accession>
<dbReference type="AlphaFoldDB" id="T1A3I2"/>
<sequence>HEQKRAGLDACSDEEFAELLRLNAAYVSKFGFPFILASGGTILAPYSPISRTVCTMTRISSAARR</sequence>
<dbReference type="GO" id="GO:0006144">
    <property type="term" value="P:purine nucleobase metabolic process"/>
    <property type="evidence" value="ECO:0007669"/>
    <property type="project" value="UniProtKB-KW"/>
</dbReference>
<evidence type="ECO:0000256" key="3">
    <source>
        <dbReference type="ARBA" id="ARBA00012257"/>
    </source>
</evidence>
<keyword evidence="6" id="KW-0456">Lyase</keyword>
<reference evidence="8" key="2">
    <citation type="journal article" date="2014" name="ISME J.">
        <title>Microbial stratification in low pH oxic and suboxic macroscopic growths along an acid mine drainage.</title>
        <authorList>
            <person name="Mendez-Garcia C."/>
            <person name="Mesa V."/>
            <person name="Sprenger R.R."/>
            <person name="Richter M."/>
            <person name="Diez M.S."/>
            <person name="Solano J."/>
            <person name="Bargiela R."/>
            <person name="Golyshina O.V."/>
            <person name="Manteca A."/>
            <person name="Ramos J.L."/>
            <person name="Gallego J.R."/>
            <person name="Llorente I."/>
            <person name="Martins Dos Santos V.A."/>
            <person name="Jensen O.N."/>
            <person name="Pelaez A.I."/>
            <person name="Sanchez J."/>
            <person name="Ferrer M."/>
        </authorList>
    </citation>
    <scope>NUCLEOTIDE SEQUENCE</scope>
</reference>
<evidence type="ECO:0000256" key="5">
    <source>
        <dbReference type="ARBA" id="ARBA00022793"/>
    </source>
</evidence>
<dbReference type="InterPro" id="IPR036778">
    <property type="entry name" value="OHCU_decarboxylase_sf"/>
</dbReference>
<keyword evidence="5" id="KW-0210">Decarboxylase</keyword>
<protein>
    <recommendedName>
        <fullName evidence="3">2-oxo-4-hydroxy-4-carboxy-5-ureidoimidazoline decarboxylase</fullName>
        <ecNumber evidence="3">4.1.1.97</ecNumber>
    </recommendedName>
</protein>
<feature type="domain" description="Oxo-4-hydroxy-4-carboxy-5-ureidoimidazoline decarboxylase" evidence="7">
    <location>
        <begin position="1"/>
        <end position="40"/>
    </location>
</feature>
<evidence type="ECO:0000259" key="7">
    <source>
        <dbReference type="Pfam" id="PF09349"/>
    </source>
</evidence>
<evidence type="ECO:0000313" key="8">
    <source>
        <dbReference type="EMBL" id="EQD51443.1"/>
    </source>
</evidence>
<keyword evidence="4" id="KW-0659">Purine metabolism</keyword>
<comment type="pathway">
    <text evidence="2">Purine metabolism; urate degradation; (S)-allantoin from urate: step 3/3.</text>
</comment>
<dbReference type="Gene3D" id="1.10.3330.10">
    <property type="entry name" value="Oxo-4-hydroxy-4-carboxy-5-ureidoimidazoline decarboxylase"/>
    <property type="match status" value="1"/>
</dbReference>
<comment type="catalytic activity">
    <reaction evidence="1">
        <text>5-hydroxy-2-oxo-4-ureido-2,5-dihydro-1H-imidazole-5-carboxylate + H(+) = (S)-allantoin + CO2</text>
        <dbReference type="Rhea" id="RHEA:26301"/>
        <dbReference type="ChEBI" id="CHEBI:15378"/>
        <dbReference type="ChEBI" id="CHEBI:15678"/>
        <dbReference type="ChEBI" id="CHEBI:16526"/>
        <dbReference type="ChEBI" id="CHEBI:58639"/>
        <dbReference type="EC" id="4.1.1.97"/>
    </reaction>
</comment>
<evidence type="ECO:0000256" key="1">
    <source>
        <dbReference type="ARBA" id="ARBA00001163"/>
    </source>
</evidence>
<dbReference type="EMBL" id="AUZZ01004915">
    <property type="protein sequence ID" value="EQD51443.1"/>
    <property type="molecule type" value="Genomic_DNA"/>
</dbReference>
<gene>
    <name evidence="8" type="ORF">B2A_06887</name>
</gene>
<dbReference type="PANTHER" id="PTHR43466:SF1">
    <property type="entry name" value="2-OXO-4-HYDROXY-4-CARBOXY-5-UREIDOIMIDAZOLINE DECARBOXYLASE-RELATED"/>
    <property type="match status" value="1"/>
</dbReference>
<dbReference type="EC" id="4.1.1.97" evidence="3"/>
<dbReference type="Pfam" id="PF09349">
    <property type="entry name" value="OHCU_decarbox"/>
    <property type="match status" value="1"/>
</dbReference>
<reference evidence="8" key="1">
    <citation type="submission" date="2013-08" db="EMBL/GenBank/DDBJ databases">
        <authorList>
            <person name="Mendez C."/>
            <person name="Richter M."/>
            <person name="Ferrer M."/>
            <person name="Sanchez J."/>
        </authorList>
    </citation>
    <scope>NUCLEOTIDE SEQUENCE</scope>
</reference>
<dbReference type="GO" id="GO:0051997">
    <property type="term" value="F:2-oxo-4-hydroxy-4-carboxy-5-ureidoimidazoline decarboxylase activity"/>
    <property type="evidence" value="ECO:0007669"/>
    <property type="project" value="UniProtKB-EC"/>
</dbReference>
<proteinExistence type="predicted"/>
<feature type="non-terminal residue" evidence="8">
    <location>
        <position position="1"/>
    </location>
</feature>
<comment type="caution">
    <text evidence="8">The sequence shown here is derived from an EMBL/GenBank/DDBJ whole genome shotgun (WGS) entry which is preliminary data.</text>
</comment>
<dbReference type="PANTHER" id="PTHR43466">
    <property type="entry name" value="2-OXO-4-HYDROXY-4-CARBOXY-5-UREIDOIMIDAZOLINE DECARBOXYLASE-RELATED"/>
    <property type="match status" value="1"/>
</dbReference>
<dbReference type="GO" id="GO:0005777">
    <property type="term" value="C:peroxisome"/>
    <property type="evidence" value="ECO:0007669"/>
    <property type="project" value="TreeGrafter"/>
</dbReference>
<name>T1A3I2_9ZZZZ</name>
<evidence type="ECO:0000256" key="2">
    <source>
        <dbReference type="ARBA" id="ARBA00004754"/>
    </source>
</evidence>
<dbReference type="SUPFAM" id="SSF158694">
    <property type="entry name" value="UraD-Like"/>
    <property type="match status" value="1"/>
</dbReference>
<dbReference type="GO" id="GO:0019628">
    <property type="term" value="P:urate catabolic process"/>
    <property type="evidence" value="ECO:0007669"/>
    <property type="project" value="TreeGrafter"/>
</dbReference>
<evidence type="ECO:0000256" key="6">
    <source>
        <dbReference type="ARBA" id="ARBA00023239"/>
    </source>
</evidence>
<dbReference type="InterPro" id="IPR018020">
    <property type="entry name" value="OHCU_decarboxylase"/>
</dbReference>
<evidence type="ECO:0000256" key="4">
    <source>
        <dbReference type="ARBA" id="ARBA00022631"/>
    </source>
</evidence>
<organism evidence="8">
    <name type="scientific">mine drainage metagenome</name>
    <dbReference type="NCBI Taxonomy" id="410659"/>
    <lineage>
        <taxon>unclassified sequences</taxon>
        <taxon>metagenomes</taxon>
        <taxon>ecological metagenomes</taxon>
    </lineage>
</organism>